<dbReference type="EMBL" id="AP018203">
    <property type="protein sequence ID" value="BAY58979.1"/>
    <property type="molecule type" value="Genomic_DNA"/>
</dbReference>
<proteinExistence type="predicted"/>
<dbReference type="InterPro" id="IPR049598">
    <property type="entry name" value="HetP-like"/>
</dbReference>
<keyword evidence="2" id="KW-1185">Reference proteome</keyword>
<name>A0A1Z4JQJ4_LEPBY</name>
<dbReference type="Proteomes" id="UP000217895">
    <property type="component" value="Chromosome"/>
</dbReference>
<sequence length="118" mass="13664">MTFQRGSVAQSRNKVMSPEQFKQVVDAITEGRYSWACVLILRFAGYNPVHFIPHRTYSRLLKENRVQTPSRLTQIKDLAYSETVEQPEEVLHGGKLPIWFVNSPPCEQLKAQPVYSIW</sequence>
<evidence type="ECO:0000313" key="1">
    <source>
        <dbReference type="EMBL" id="BAY58979.1"/>
    </source>
</evidence>
<protein>
    <submittedName>
        <fullName evidence="1">Heterocyst differentiation protein</fullName>
    </submittedName>
</protein>
<dbReference type="AlphaFoldDB" id="A0A1Z4JQJ4"/>
<reference evidence="1 2" key="1">
    <citation type="submission" date="2017-06" db="EMBL/GenBank/DDBJ databases">
        <title>Genome sequencing of cyanobaciteial culture collection at National Institute for Environmental Studies (NIES).</title>
        <authorList>
            <person name="Hirose Y."/>
            <person name="Shimura Y."/>
            <person name="Fujisawa T."/>
            <person name="Nakamura Y."/>
            <person name="Kawachi M."/>
        </authorList>
    </citation>
    <scope>NUCLEOTIDE SEQUENCE [LARGE SCALE GENOMIC DNA]</scope>
    <source>
        <strain evidence="1 2">NIES-2135</strain>
    </source>
</reference>
<dbReference type="NCBIfam" id="NF037966">
    <property type="entry name" value="HetP_family"/>
    <property type="match status" value="1"/>
</dbReference>
<accession>A0A1Z4JQJ4</accession>
<organism evidence="1 2">
    <name type="scientific">Leptolyngbya boryana NIES-2135</name>
    <dbReference type="NCBI Taxonomy" id="1973484"/>
    <lineage>
        <taxon>Bacteria</taxon>
        <taxon>Bacillati</taxon>
        <taxon>Cyanobacteriota</taxon>
        <taxon>Cyanophyceae</taxon>
        <taxon>Leptolyngbyales</taxon>
        <taxon>Leptolyngbyaceae</taxon>
        <taxon>Leptolyngbya group</taxon>
        <taxon>Leptolyngbya</taxon>
    </lineage>
</organism>
<gene>
    <name evidence="1" type="ORF">NIES2135_58540</name>
</gene>
<evidence type="ECO:0000313" key="2">
    <source>
        <dbReference type="Proteomes" id="UP000217895"/>
    </source>
</evidence>